<feature type="region of interest" description="Disordered" evidence="1">
    <location>
        <begin position="16"/>
        <end position="41"/>
    </location>
</feature>
<evidence type="ECO:0000313" key="3">
    <source>
        <dbReference type="Proteomes" id="UP000078512"/>
    </source>
</evidence>
<protein>
    <submittedName>
        <fullName evidence="2">Uncharacterized protein</fullName>
    </submittedName>
</protein>
<dbReference type="AlphaFoldDB" id="A0A197JR76"/>
<dbReference type="OrthoDB" id="2447315at2759"/>
<keyword evidence="3" id="KW-1185">Reference proteome</keyword>
<evidence type="ECO:0000256" key="1">
    <source>
        <dbReference type="SAM" id="MobiDB-lite"/>
    </source>
</evidence>
<organism evidence="2 3">
    <name type="scientific">Linnemannia elongata AG-77</name>
    <dbReference type="NCBI Taxonomy" id="1314771"/>
    <lineage>
        <taxon>Eukaryota</taxon>
        <taxon>Fungi</taxon>
        <taxon>Fungi incertae sedis</taxon>
        <taxon>Mucoromycota</taxon>
        <taxon>Mortierellomycotina</taxon>
        <taxon>Mortierellomycetes</taxon>
        <taxon>Mortierellales</taxon>
        <taxon>Mortierellaceae</taxon>
        <taxon>Linnemannia</taxon>
    </lineage>
</organism>
<reference evidence="2 3" key="1">
    <citation type="submission" date="2016-05" db="EMBL/GenBank/DDBJ databases">
        <title>Genome sequencing reveals origins of a unique bacterial endosymbiosis in the earliest lineages of terrestrial Fungi.</title>
        <authorList>
            <consortium name="DOE Joint Genome Institute"/>
            <person name="Uehling J."/>
            <person name="Gryganskyi A."/>
            <person name="Hameed K."/>
            <person name="Tschaplinski T."/>
            <person name="Misztal P."/>
            <person name="Wu S."/>
            <person name="Desiro A."/>
            <person name="Vande Pol N."/>
            <person name="Du Z.-Y."/>
            <person name="Zienkiewicz A."/>
            <person name="Zienkiewicz K."/>
            <person name="Morin E."/>
            <person name="Tisserant E."/>
            <person name="Splivallo R."/>
            <person name="Hainaut M."/>
            <person name="Henrissat B."/>
            <person name="Ohm R."/>
            <person name="Kuo A."/>
            <person name="Yan J."/>
            <person name="Lipzen A."/>
            <person name="Nolan M."/>
            <person name="Labutti K."/>
            <person name="Barry K."/>
            <person name="Goldstein A."/>
            <person name="Labbe J."/>
            <person name="Schadt C."/>
            <person name="Tuskan G."/>
            <person name="Grigoriev I."/>
            <person name="Martin F."/>
            <person name="Vilgalys R."/>
            <person name="Bonito G."/>
        </authorList>
    </citation>
    <scope>NUCLEOTIDE SEQUENCE [LARGE SCALE GENOMIC DNA]</scope>
    <source>
        <strain evidence="2 3">AG-77</strain>
    </source>
</reference>
<gene>
    <name evidence="2" type="ORF">K457DRAFT_21021</name>
</gene>
<sequence length="142" mass="15273">MDYRGLVPVTQPSHCHRSRHQATIPGAIPKDPPAWTTSKPPPRRIGTMLTMAYSGLASLDLDTKFTATLDKVLLMMEFAYNNSVDPSTGVSPFLLNQGLHPLVPASLVIPTTTSAPAVTNFIQQQSSVLALAQDAIAHAQLQ</sequence>
<proteinExistence type="predicted"/>
<name>A0A197JR76_9FUNG</name>
<dbReference type="Proteomes" id="UP000078512">
    <property type="component" value="Unassembled WGS sequence"/>
</dbReference>
<evidence type="ECO:0000313" key="2">
    <source>
        <dbReference type="EMBL" id="OAQ27685.1"/>
    </source>
</evidence>
<dbReference type="EMBL" id="KV442055">
    <property type="protein sequence ID" value="OAQ27685.1"/>
    <property type="molecule type" value="Genomic_DNA"/>
</dbReference>
<accession>A0A197JR76</accession>